<reference evidence="2 3" key="1">
    <citation type="submission" date="2018-03" db="EMBL/GenBank/DDBJ databases">
        <authorList>
            <person name="Keele B.F."/>
        </authorList>
    </citation>
    <scope>NUCLEOTIDE SEQUENCE [LARGE SCALE GENOMIC DNA]</scope>
    <source>
        <strain evidence="2 3">YL28-9</strain>
    </source>
</reference>
<dbReference type="AlphaFoldDB" id="A0A2T3HI25"/>
<dbReference type="OrthoDB" id="670608at2"/>
<dbReference type="Gene3D" id="3.90.1150.200">
    <property type="match status" value="1"/>
</dbReference>
<dbReference type="SUPFAM" id="SSF159888">
    <property type="entry name" value="YdhG-like"/>
    <property type="match status" value="1"/>
</dbReference>
<dbReference type="EMBL" id="PYLS01000006">
    <property type="protein sequence ID" value="PST82080.1"/>
    <property type="molecule type" value="Genomic_DNA"/>
</dbReference>
<comment type="caution">
    <text evidence="2">The sequence shown here is derived from an EMBL/GenBank/DDBJ whole genome shotgun (WGS) entry which is preliminary data.</text>
</comment>
<feature type="domain" description="YdhG-like" evidence="1">
    <location>
        <begin position="20"/>
        <end position="113"/>
    </location>
</feature>
<proteinExistence type="predicted"/>
<keyword evidence="3" id="KW-1185">Reference proteome</keyword>
<dbReference type="InterPro" id="IPR014922">
    <property type="entry name" value="YdhG-like"/>
</dbReference>
<gene>
    <name evidence="2" type="ORF">C7T94_14830</name>
</gene>
<evidence type="ECO:0000313" key="3">
    <source>
        <dbReference type="Proteomes" id="UP000240912"/>
    </source>
</evidence>
<evidence type="ECO:0000259" key="1">
    <source>
        <dbReference type="Pfam" id="PF08818"/>
    </source>
</evidence>
<evidence type="ECO:0000313" key="2">
    <source>
        <dbReference type="EMBL" id="PST82080.1"/>
    </source>
</evidence>
<name>A0A2T3HI25_9SPHI</name>
<dbReference type="Pfam" id="PF08818">
    <property type="entry name" value="DUF1801"/>
    <property type="match status" value="1"/>
</dbReference>
<accession>A0A2T3HI25</accession>
<organism evidence="2 3">
    <name type="scientific">Pedobacter yulinensis</name>
    <dbReference type="NCBI Taxonomy" id="2126353"/>
    <lineage>
        <taxon>Bacteria</taxon>
        <taxon>Pseudomonadati</taxon>
        <taxon>Bacteroidota</taxon>
        <taxon>Sphingobacteriia</taxon>
        <taxon>Sphingobacteriales</taxon>
        <taxon>Sphingobacteriaceae</taxon>
        <taxon>Pedobacter</taxon>
    </lineage>
</organism>
<dbReference type="Proteomes" id="UP000240912">
    <property type="component" value="Unassembled WGS sequence"/>
</dbReference>
<protein>
    <recommendedName>
        <fullName evidence="1">YdhG-like domain-containing protein</fullName>
    </recommendedName>
</protein>
<sequence>MEDELSPLDAYFAARPEPERSCLHFLRRLILQLDPAMTEAWKYRMPFYYLHGKMFCYLRHHRQYRQPYIGIMEGRRLSHPLLLAEGRARVRILLVDPHQDLDAGTISSILLEARRFYPN</sequence>